<dbReference type="RefSeq" id="WP_195894972.1">
    <property type="nucleotide sequence ID" value="NZ_JADOGI010000021.1"/>
</dbReference>
<keyword evidence="5 6" id="KW-0460">Magnesium</keyword>
<evidence type="ECO:0000313" key="9">
    <source>
        <dbReference type="Proteomes" id="UP000605361"/>
    </source>
</evidence>
<evidence type="ECO:0000256" key="4">
    <source>
        <dbReference type="ARBA" id="ARBA00022801"/>
    </source>
</evidence>
<dbReference type="Gene3D" id="3.40.50.1010">
    <property type="entry name" value="5'-nuclease"/>
    <property type="match status" value="1"/>
</dbReference>
<keyword evidence="9" id="KW-1185">Reference proteome</keyword>
<dbReference type="AlphaFoldDB" id="A0A931EZA1"/>
<organism evidence="8 9">
    <name type="scientific">Nonomuraea cypriaca</name>
    <dbReference type="NCBI Taxonomy" id="1187855"/>
    <lineage>
        <taxon>Bacteria</taxon>
        <taxon>Bacillati</taxon>
        <taxon>Actinomycetota</taxon>
        <taxon>Actinomycetes</taxon>
        <taxon>Streptosporangiales</taxon>
        <taxon>Streptosporangiaceae</taxon>
        <taxon>Nonomuraea</taxon>
    </lineage>
</organism>
<dbReference type="InterPro" id="IPR022907">
    <property type="entry name" value="VapC_family"/>
</dbReference>
<dbReference type="InterPro" id="IPR029060">
    <property type="entry name" value="PIN-like_dom_sf"/>
</dbReference>
<keyword evidence="3 6" id="KW-0479">Metal-binding</keyword>
<gene>
    <name evidence="6" type="primary">vapC</name>
    <name evidence="8" type="ORF">ITP53_09585</name>
</gene>
<proteinExistence type="inferred from homology"/>
<comment type="cofactor">
    <cofactor evidence="6">
        <name>Mg(2+)</name>
        <dbReference type="ChEBI" id="CHEBI:18420"/>
    </cofactor>
</comment>
<dbReference type="GO" id="GO:0004521">
    <property type="term" value="F:RNA endonuclease activity"/>
    <property type="evidence" value="ECO:0007669"/>
    <property type="project" value="InterPro"/>
</dbReference>
<dbReference type="GO" id="GO:0016075">
    <property type="term" value="P:rRNA catabolic process"/>
    <property type="evidence" value="ECO:0007669"/>
    <property type="project" value="TreeGrafter"/>
</dbReference>
<dbReference type="InterPro" id="IPR002716">
    <property type="entry name" value="PIN_dom"/>
</dbReference>
<dbReference type="GO" id="GO:0000287">
    <property type="term" value="F:magnesium ion binding"/>
    <property type="evidence" value="ECO:0007669"/>
    <property type="project" value="UniProtKB-UniRule"/>
</dbReference>
<dbReference type="HAMAP" id="MF_00265">
    <property type="entry name" value="VapC_Nob1"/>
    <property type="match status" value="1"/>
</dbReference>
<dbReference type="EC" id="3.1.-.-" evidence="6"/>
<feature type="binding site" evidence="6">
    <location>
        <position position="101"/>
    </location>
    <ligand>
        <name>Mg(2+)</name>
        <dbReference type="ChEBI" id="CHEBI:18420"/>
    </ligand>
</feature>
<comment type="function">
    <text evidence="6">Toxic component of a toxin-antitoxin (TA) system. An RNase.</text>
</comment>
<reference evidence="8" key="1">
    <citation type="submission" date="2020-11" db="EMBL/GenBank/DDBJ databases">
        <title>Whole-genome analyses of Nonomuraea sp. K274.</title>
        <authorList>
            <person name="Veyisoglu A."/>
        </authorList>
    </citation>
    <scope>NUCLEOTIDE SEQUENCE</scope>
    <source>
        <strain evidence="8">K274</strain>
    </source>
</reference>
<dbReference type="Pfam" id="PF01850">
    <property type="entry name" value="PIN"/>
    <property type="match status" value="1"/>
</dbReference>
<evidence type="ECO:0000313" key="8">
    <source>
        <dbReference type="EMBL" id="MBF8185991.1"/>
    </source>
</evidence>
<dbReference type="SUPFAM" id="SSF88723">
    <property type="entry name" value="PIN domain-like"/>
    <property type="match status" value="1"/>
</dbReference>
<feature type="binding site" evidence="6">
    <location>
        <position position="5"/>
    </location>
    <ligand>
        <name>Mg(2+)</name>
        <dbReference type="ChEBI" id="CHEBI:18420"/>
    </ligand>
</feature>
<sequence length="140" mass="15182">MIVVDTGPLVAAALADDAHHERCVREFQRLHDARNELLVPSLVTAEVCYMISRFGGAAPEAAFLRALESDVFTLVELTKRDLSRAASLVEQYADFPLGAVDASVVAIAERLKVNEVFTLDVRHFTAVRPAHVGASTLLPA</sequence>
<keyword evidence="6" id="KW-0800">Toxin</keyword>
<evidence type="ECO:0000256" key="1">
    <source>
        <dbReference type="ARBA" id="ARBA00022649"/>
    </source>
</evidence>
<dbReference type="GO" id="GO:0016787">
    <property type="term" value="F:hydrolase activity"/>
    <property type="evidence" value="ECO:0007669"/>
    <property type="project" value="UniProtKB-KW"/>
</dbReference>
<keyword evidence="4 6" id="KW-0378">Hydrolase</keyword>
<comment type="caution">
    <text evidence="8">The sequence shown here is derived from an EMBL/GenBank/DDBJ whole genome shotgun (WGS) entry which is preliminary data.</text>
</comment>
<evidence type="ECO:0000256" key="3">
    <source>
        <dbReference type="ARBA" id="ARBA00022723"/>
    </source>
</evidence>
<evidence type="ECO:0000256" key="6">
    <source>
        <dbReference type="HAMAP-Rule" id="MF_00265"/>
    </source>
</evidence>
<feature type="domain" description="PIN" evidence="7">
    <location>
        <begin position="2"/>
        <end position="124"/>
    </location>
</feature>
<dbReference type="GO" id="GO:0090729">
    <property type="term" value="F:toxin activity"/>
    <property type="evidence" value="ECO:0007669"/>
    <property type="project" value="UniProtKB-KW"/>
</dbReference>
<protein>
    <recommendedName>
        <fullName evidence="6">Ribonuclease VapC</fullName>
        <shortName evidence="6">RNase VapC</shortName>
        <ecNumber evidence="6">3.1.-.-</ecNumber>
    </recommendedName>
    <alternativeName>
        <fullName evidence="6">Toxin VapC</fullName>
    </alternativeName>
</protein>
<evidence type="ECO:0000259" key="7">
    <source>
        <dbReference type="Pfam" id="PF01850"/>
    </source>
</evidence>
<keyword evidence="2 6" id="KW-0540">Nuclease</keyword>
<dbReference type="InterPro" id="IPR039018">
    <property type="entry name" value="VapC20-like"/>
</dbReference>
<dbReference type="Proteomes" id="UP000605361">
    <property type="component" value="Unassembled WGS sequence"/>
</dbReference>
<dbReference type="EMBL" id="JADOGI010000021">
    <property type="protein sequence ID" value="MBF8185991.1"/>
    <property type="molecule type" value="Genomic_DNA"/>
</dbReference>
<comment type="similarity">
    <text evidence="6">Belongs to the PINc/VapC protein family.</text>
</comment>
<dbReference type="PANTHER" id="PTHR42188:SF1">
    <property type="entry name" value="23S RRNA-SPECIFIC ENDONUCLEASE VAPC20"/>
    <property type="match status" value="1"/>
</dbReference>
<keyword evidence="1 6" id="KW-1277">Toxin-antitoxin system</keyword>
<dbReference type="PANTHER" id="PTHR42188">
    <property type="entry name" value="23S RRNA-SPECIFIC ENDONUCLEASE VAPC20"/>
    <property type="match status" value="1"/>
</dbReference>
<name>A0A931EZA1_9ACTN</name>
<accession>A0A931EZA1</accession>
<evidence type="ECO:0000256" key="5">
    <source>
        <dbReference type="ARBA" id="ARBA00022842"/>
    </source>
</evidence>
<evidence type="ECO:0000256" key="2">
    <source>
        <dbReference type="ARBA" id="ARBA00022722"/>
    </source>
</evidence>